<evidence type="ECO:0000256" key="1">
    <source>
        <dbReference type="SAM" id="MobiDB-lite"/>
    </source>
</evidence>
<evidence type="ECO:0000313" key="3">
    <source>
        <dbReference type="EMBL" id="KDO19746.1"/>
    </source>
</evidence>
<dbReference type="InterPro" id="IPR024743">
    <property type="entry name" value="Dynein_HC_stalk"/>
</dbReference>
<dbReference type="RefSeq" id="XP_012209557.1">
    <property type="nucleotide sequence ID" value="XM_012354167.1"/>
</dbReference>
<dbReference type="Gene3D" id="1.20.920.60">
    <property type="match status" value="1"/>
</dbReference>
<dbReference type="PROSITE" id="PS50096">
    <property type="entry name" value="IQ"/>
    <property type="match status" value="3"/>
</dbReference>
<dbReference type="VEuPathDB" id="FungiDB:SPRG_15076"/>
<feature type="region of interest" description="Disordered" evidence="1">
    <location>
        <begin position="1"/>
        <end position="20"/>
    </location>
</feature>
<reference evidence="3 4" key="1">
    <citation type="journal article" date="2013" name="PLoS Genet.">
        <title>Distinctive expansion of potential virulence genes in the genome of the oomycete fish pathogen Saprolegnia parasitica.</title>
        <authorList>
            <person name="Jiang R.H."/>
            <person name="de Bruijn I."/>
            <person name="Haas B.J."/>
            <person name="Belmonte R."/>
            <person name="Lobach L."/>
            <person name="Christie J."/>
            <person name="van den Ackerveken G."/>
            <person name="Bottin A."/>
            <person name="Bulone V."/>
            <person name="Diaz-Moreno S.M."/>
            <person name="Dumas B."/>
            <person name="Fan L."/>
            <person name="Gaulin E."/>
            <person name="Govers F."/>
            <person name="Grenville-Briggs L.J."/>
            <person name="Horner N.R."/>
            <person name="Levin J.Z."/>
            <person name="Mammella M."/>
            <person name="Meijer H.J."/>
            <person name="Morris P."/>
            <person name="Nusbaum C."/>
            <person name="Oome S."/>
            <person name="Phillips A.J."/>
            <person name="van Rooyen D."/>
            <person name="Rzeszutek E."/>
            <person name="Saraiva M."/>
            <person name="Secombes C.J."/>
            <person name="Seidl M.F."/>
            <person name="Snel B."/>
            <person name="Stassen J.H."/>
            <person name="Sykes S."/>
            <person name="Tripathy S."/>
            <person name="van den Berg H."/>
            <person name="Vega-Arreguin J.C."/>
            <person name="Wawra S."/>
            <person name="Young S.K."/>
            <person name="Zeng Q."/>
            <person name="Dieguez-Uribeondo J."/>
            <person name="Russ C."/>
            <person name="Tyler B.M."/>
            <person name="van West P."/>
        </authorList>
    </citation>
    <scope>NUCLEOTIDE SEQUENCE [LARGE SCALE GENOMIC DNA]</scope>
    <source>
        <strain evidence="3 4">CBS 223.65</strain>
    </source>
</reference>
<dbReference type="GeneID" id="24136845"/>
<evidence type="ECO:0000313" key="4">
    <source>
        <dbReference type="Proteomes" id="UP000030745"/>
    </source>
</evidence>
<evidence type="ECO:0000259" key="2">
    <source>
        <dbReference type="Pfam" id="PF12777"/>
    </source>
</evidence>
<accession>A0A067BZM2</accession>
<dbReference type="KEGG" id="spar:SPRG_15076"/>
<name>A0A067BZM2_SAPPC</name>
<dbReference type="Proteomes" id="UP000030745">
    <property type="component" value="Unassembled WGS sequence"/>
</dbReference>
<sequence length="1029" mass="114209">MASALHYPYRPKARAASSHESLHKAIPARPVMNHPFHALTREEMGWHGSPTKESLRDAKSLKPKQLRTKLNATQKREFGWNTSFPAEYGLTNLARDFKDTLSYTNSKIREAHETKQVLEHGHKHVHATDVQHNIAHLQEAFGCQQPSSVPTTDPKHEILVMKSILIREGLVSRLKGVAQRISIGDVTSLKVQNADSLLSILLQTRDASVAVVQALYDWQSQLPSPQTYIFSGKSYLHRMLDDLNFLAEIPRLADVLGVAPESMVRNPFMLPTSIPGRDLEPVHCMTSPPFVTTIPNEASAGDIVTQADAFLVWCCLHLNEFPPEVLPDASVPETTETAPPSGMSTLEVLQWQQRAEMQLKLLSMPMESSLGVHVMDSSPLMKRKGHLPSLPMSPPKTLKDLMHTVHDGPPAKKPSTVIHVTAPYTNPKYAKVKPRVSAESFPHQKKPPRPGQQATKPTKRLKKPTKKTNPVVFTLQNLSVTHLELEALSRDEAPPQVVALIVATVMILLTPGDLVPKDVSWSTARTLLANGKQLLRTLHTFLEGPPIAAFKMKALSPFLTNDKFRPAYLVPISTPAAVLCAWVLETVSLQGHPGATSTSQLLEPGAETSADTSDLLMYLEMDDTNPQARDQTIERIPGSRPADVFVLQDDDCRMDGADPSPDTVVFSGSWSYHALTYFVSFYVAQIEPTCVLQLKLFEPQSAVETQAVVTEDEIMSLFGPHVLAFVYERAWVPLCESILVRLDHVMNPAGDVAPSRRLSAINQHDDEDLLLALDTSRSIEAPVSLVPRVAQSKAPPPVDIDAILKIQCATRQKLSREKAERLRRHKQEKRKNPTLFMSADQLRDYEDHVLQMETADGAARNDALVNAKDAAILRIQCASRQRLSRQKMAKKRTEKKPAVAMPVVDQRADGAGDMTPAFETIQRKAPKSIEDRHAHAHLDHVARAASSVDHDARPQRLSVPPDPLDLFSADDAALRIQCLARQRLARKRVTARRHELLTSVSSPVLLVDHETAALRIQCLARQRLAKKVQ</sequence>
<dbReference type="EMBL" id="KK583336">
    <property type="protein sequence ID" value="KDO19746.1"/>
    <property type="molecule type" value="Genomic_DNA"/>
</dbReference>
<protein>
    <recommendedName>
        <fullName evidence="2">Dynein heavy chain coiled coil stalk domain-containing protein</fullName>
    </recommendedName>
</protein>
<feature type="region of interest" description="Disordered" evidence="1">
    <location>
        <begin position="429"/>
        <end position="468"/>
    </location>
</feature>
<dbReference type="OMA" id="WHELRVR"/>
<dbReference type="Pfam" id="PF12777">
    <property type="entry name" value="MT"/>
    <property type="match status" value="1"/>
</dbReference>
<gene>
    <name evidence="3" type="ORF">SPRG_15076</name>
</gene>
<dbReference type="AlphaFoldDB" id="A0A067BZM2"/>
<dbReference type="OrthoDB" id="129761at2759"/>
<dbReference type="STRING" id="695850.A0A067BZM2"/>
<organism evidence="3 4">
    <name type="scientific">Saprolegnia parasitica (strain CBS 223.65)</name>
    <dbReference type="NCBI Taxonomy" id="695850"/>
    <lineage>
        <taxon>Eukaryota</taxon>
        <taxon>Sar</taxon>
        <taxon>Stramenopiles</taxon>
        <taxon>Oomycota</taxon>
        <taxon>Saprolegniomycetes</taxon>
        <taxon>Saprolegniales</taxon>
        <taxon>Saprolegniaceae</taxon>
        <taxon>Saprolegnia</taxon>
    </lineage>
</organism>
<keyword evidence="4" id="KW-1185">Reference proteome</keyword>
<feature type="domain" description="Dynein heavy chain coiled coil stalk" evidence="2">
    <location>
        <begin position="484"/>
        <end position="588"/>
    </location>
</feature>
<feature type="compositionally biased region" description="Basic residues" evidence="1">
    <location>
        <begin position="457"/>
        <end position="466"/>
    </location>
</feature>
<proteinExistence type="predicted"/>